<dbReference type="AlphaFoldDB" id="A0A2N7VCA3"/>
<evidence type="ECO:0000259" key="2">
    <source>
        <dbReference type="Pfam" id="PF07007"/>
    </source>
</evidence>
<keyword evidence="4" id="KW-1185">Reference proteome</keyword>
<dbReference type="EMBL" id="PNYA01000040">
    <property type="protein sequence ID" value="PMS14782.1"/>
    <property type="molecule type" value="Genomic_DNA"/>
</dbReference>
<feature type="domain" description="Lysozyme inhibitor LprI-like N-terminal" evidence="2">
    <location>
        <begin position="51"/>
        <end position="140"/>
    </location>
</feature>
<proteinExistence type="predicted"/>
<reference evidence="3 4" key="1">
    <citation type="submission" date="2018-01" db="EMBL/GenBank/DDBJ databases">
        <title>Whole genome analyses suggest that Burkholderia sensu lato contains two further novel genera in the rhizoxinica-symbiotica group Mycetohabitans gen. nov., and Trinickia gen. nov.: implications for the evolution of diazotrophy and nodulation in the Burkholderiaceae.</title>
        <authorList>
            <person name="Estrada-de los Santos P."/>
            <person name="Palmer M."/>
            <person name="Chavez-Ramirez B."/>
            <person name="Beukes C."/>
            <person name="Steenkamp E.T."/>
            <person name="Hirsch A.M."/>
            <person name="Manyaka P."/>
            <person name="Maluk M."/>
            <person name="Lafos M."/>
            <person name="Crook M."/>
            <person name="Gross E."/>
            <person name="Simon M.F."/>
            <person name="Bueno dos Reis Junior F."/>
            <person name="Poole P.S."/>
            <person name="Venter S.N."/>
            <person name="James E.K."/>
        </authorList>
    </citation>
    <scope>NUCLEOTIDE SEQUENCE [LARGE SCALE GENOMIC DNA]</scope>
    <source>
        <strain evidence="3 4">GIMN1.004</strain>
    </source>
</reference>
<gene>
    <name evidence="3" type="ORF">C0Z18_30260</name>
</gene>
<keyword evidence="1" id="KW-0732">Signal</keyword>
<dbReference type="InterPro" id="IPR009739">
    <property type="entry name" value="LprI-like_N"/>
</dbReference>
<feature type="signal peptide" evidence="1">
    <location>
        <begin position="1"/>
        <end position="34"/>
    </location>
</feature>
<evidence type="ECO:0000313" key="3">
    <source>
        <dbReference type="EMBL" id="PMS14782.1"/>
    </source>
</evidence>
<sequence>MRSVVAPLRHNAKSTTKIAGTLACAVLASAPALAAQCDTSDAGVGLDSAQARLHCVEKAEGENDRRLNAAYRLLLGALKDEADQGTFTRSHLVAAQRAWIAFRDSECELKADLAGGAPQWRAVNQAQCVSDLTAERAGELLRDSDAANDH</sequence>
<organism evidence="3 4">
    <name type="scientific">Trinickia dabaoshanensis</name>
    <dbReference type="NCBI Taxonomy" id="564714"/>
    <lineage>
        <taxon>Bacteria</taxon>
        <taxon>Pseudomonadati</taxon>
        <taxon>Pseudomonadota</taxon>
        <taxon>Betaproteobacteria</taxon>
        <taxon>Burkholderiales</taxon>
        <taxon>Burkholderiaceae</taxon>
        <taxon>Trinickia</taxon>
    </lineage>
</organism>
<dbReference type="Gene3D" id="1.20.1270.180">
    <property type="match status" value="1"/>
</dbReference>
<dbReference type="Pfam" id="PF07007">
    <property type="entry name" value="LprI"/>
    <property type="match status" value="1"/>
</dbReference>
<accession>A0A2N7VCA3</accession>
<feature type="chain" id="PRO_5014983278" evidence="1">
    <location>
        <begin position="35"/>
        <end position="150"/>
    </location>
</feature>
<comment type="caution">
    <text evidence="3">The sequence shown here is derived from an EMBL/GenBank/DDBJ whole genome shotgun (WGS) entry which is preliminary data.</text>
</comment>
<name>A0A2N7VCA3_9BURK</name>
<protein>
    <submittedName>
        <fullName evidence="3">Urease-associated protein</fullName>
    </submittedName>
</protein>
<evidence type="ECO:0000313" key="4">
    <source>
        <dbReference type="Proteomes" id="UP000235616"/>
    </source>
</evidence>
<evidence type="ECO:0000256" key="1">
    <source>
        <dbReference type="SAM" id="SignalP"/>
    </source>
</evidence>
<dbReference type="Proteomes" id="UP000235616">
    <property type="component" value="Unassembled WGS sequence"/>
</dbReference>